<dbReference type="AlphaFoldDB" id="A0A075GHQ5"/>
<gene>
    <name evidence="6" type="primary">PPIB</name>
    <name evidence="6" type="synonym">ppiB</name>
</gene>
<evidence type="ECO:0000256" key="2">
    <source>
        <dbReference type="ARBA" id="ARBA00023110"/>
    </source>
</evidence>
<dbReference type="EC" id="5.2.1.8" evidence="1"/>
<dbReference type="PANTHER" id="PTHR45625">
    <property type="entry name" value="PEPTIDYL-PROLYL CIS-TRANS ISOMERASE-RELATED"/>
    <property type="match status" value="1"/>
</dbReference>
<dbReference type="InterPro" id="IPR044666">
    <property type="entry name" value="Cyclophilin_A-like"/>
</dbReference>
<reference evidence="6" key="1">
    <citation type="journal article" date="2014" name="Genome Biol. Evol.">
        <title>Pangenome evidence for extensive interdomain horizontal transfer affecting lineage core and shell genes in uncultured planktonic thaumarchaeota and euryarchaeota.</title>
        <authorList>
            <person name="Deschamps P."/>
            <person name="Zivanovic Y."/>
            <person name="Moreira D."/>
            <person name="Rodriguez-Valera F."/>
            <person name="Lopez-Garcia P."/>
        </authorList>
    </citation>
    <scope>NUCLEOTIDE SEQUENCE</scope>
</reference>
<dbReference type="PRINTS" id="PR00153">
    <property type="entry name" value="CSAPPISMRASE"/>
</dbReference>
<sequence>MNFKFFIISIILVSGFVGITFAQTVSAEKEFSQQEIDAMKLKAVLISMEEGTFMIEFFPEDAPNTVANFLELVESGYYDGTVFHRIIPGFMIQGGDPNTKNPDKSTWGQGGPGYDVKQEFNTLQHDRGMISMARSEHPDSAGSQFFIVHKDSNFLDGKYTVFGRLIQGTYSNYALDAVASLETDNRDIPLDISKATIKKATVLDPYLAAKKEDGSNWFDDPDRNESVTKTIKTAGGLTENYFNSLHKVSFNIPYRWGVNEAAGDYLNMVLEPTEKEHNAQIQIEETGFTPQVLILSSERDLRESSGVSTAFFLIKGGEEPKVLSNYIFENEDGRKAHLLVTTQDLQTQTETVQLKIMQLHFINSEYSYSIIYVNLTEWFRYEVTAFVQTIDNFQVMFDGRMQLINFSQDPVFKQLISDAKAEPLPESLPPARIGGCLIATASYGSELAPQVQQLRELRDNTVLQTESGSAFMAGFNQFYYSFSPMIADYERENQVFKEAVKLTLTPLLASLTLLQYVDIDSEYKMLGYGIAVILLNIGMYFVAPAVLITKIRSFYKLQ</sequence>
<dbReference type="InterPro" id="IPR029000">
    <property type="entry name" value="Cyclophilin-like_dom_sf"/>
</dbReference>
<proteinExistence type="predicted"/>
<evidence type="ECO:0000256" key="3">
    <source>
        <dbReference type="ARBA" id="ARBA00023235"/>
    </source>
</evidence>
<dbReference type="EMBL" id="KF900682">
    <property type="protein sequence ID" value="AIF03504.1"/>
    <property type="molecule type" value="Genomic_DNA"/>
</dbReference>
<keyword evidence="4" id="KW-0472">Membrane</keyword>
<keyword evidence="3 6" id="KW-0413">Isomerase</keyword>
<dbReference type="PROSITE" id="PS00170">
    <property type="entry name" value="CSA_PPIASE_1"/>
    <property type="match status" value="1"/>
</dbReference>
<evidence type="ECO:0000256" key="1">
    <source>
        <dbReference type="ARBA" id="ARBA00013194"/>
    </source>
</evidence>
<dbReference type="NCBIfam" id="NF041770">
    <property type="entry name" value="CFI_box_CTERM"/>
    <property type="match status" value="1"/>
</dbReference>
<dbReference type="GO" id="GO:0003755">
    <property type="term" value="F:peptidyl-prolyl cis-trans isomerase activity"/>
    <property type="evidence" value="ECO:0007669"/>
    <property type="project" value="UniProtKB-KW"/>
</dbReference>
<dbReference type="GO" id="GO:0006457">
    <property type="term" value="P:protein folding"/>
    <property type="evidence" value="ECO:0007669"/>
    <property type="project" value="InterPro"/>
</dbReference>
<dbReference type="InterPro" id="IPR049886">
    <property type="entry name" value="CFI_box_CTERM_dom"/>
</dbReference>
<organism evidence="6">
    <name type="scientific">uncultured marine thaumarchaeote KM3_168_C06</name>
    <dbReference type="NCBI Taxonomy" id="1456037"/>
    <lineage>
        <taxon>Archaea</taxon>
        <taxon>Nitrososphaerota</taxon>
        <taxon>environmental samples</taxon>
    </lineage>
</organism>
<dbReference type="CDD" id="cd00317">
    <property type="entry name" value="cyclophilin"/>
    <property type="match status" value="1"/>
</dbReference>
<dbReference type="PROSITE" id="PS50072">
    <property type="entry name" value="CSA_PPIASE_2"/>
    <property type="match status" value="1"/>
</dbReference>
<keyword evidence="2" id="KW-0697">Rotamase</keyword>
<feature type="domain" description="PPIase cyclophilin-type" evidence="5">
    <location>
        <begin position="40"/>
        <end position="189"/>
    </location>
</feature>
<dbReference type="PANTHER" id="PTHR45625:SF4">
    <property type="entry name" value="PEPTIDYLPROLYL ISOMERASE DOMAIN AND WD REPEAT-CONTAINING PROTEIN 1"/>
    <property type="match status" value="1"/>
</dbReference>
<dbReference type="InterPro" id="IPR020892">
    <property type="entry name" value="Cyclophilin-type_PPIase_CS"/>
</dbReference>
<protein>
    <recommendedName>
        <fullName evidence="1">peptidylprolyl isomerase</fullName>
        <ecNumber evidence="1">5.2.1.8</ecNumber>
    </recommendedName>
</protein>
<evidence type="ECO:0000313" key="6">
    <source>
        <dbReference type="EMBL" id="AIF03504.1"/>
    </source>
</evidence>
<dbReference type="InterPro" id="IPR002130">
    <property type="entry name" value="Cyclophilin-type_PPIase_dom"/>
</dbReference>
<keyword evidence="4" id="KW-0812">Transmembrane</keyword>
<keyword evidence="4" id="KW-1133">Transmembrane helix</keyword>
<evidence type="ECO:0000256" key="4">
    <source>
        <dbReference type="SAM" id="Phobius"/>
    </source>
</evidence>
<dbReference type="SUPFAM" id="SSF50891">
    <property type="entry name" value="Cyclophilin-like"/>
    <property type="match status" value="1"/>
</dbReference>
<evidence type="ECO:0000259" key="5">
    <source>
        <dbReference type="PROSITE" id="PS50072"/>
    </source>
</evidence>
<dbReference type="Gene3D" id="2.40.100.10">
    <property type="entry name" value="Cyclophilin-like"/>
    <property type="match status" value="1"/>
</dbReference>
<name>A0A075GHQ5_9ARCH</name>
<feature type="transmembrane region" description="Helical" evidence="4">
    <location>
        <begin position="525"/>
        <end position="548"/>
    </location>
</feature>
<accession>A0A075GHQ5</accession>
<dbReference type="Pfam" id="PF00160">
    <property type="entry name" value="Pro_isomerase"/>
    <property type="match status" value="1"/>
</dbReference>